<dbReference type="SMART" id="SM00387">
    <property type="entry name" value="HATPase_c"/>
    <property type="match status" value="1"/>
</dbReference>
<comment type="caution">
    <text evidence="3">The sequence shown here is derived from an EMBL/GenBank/DDBJ whole genome shotgun (WGS) entry which is preliminary data.</text>
</comment>
<sequence>MLLFTVQLMLLSVYVTHSFMKDHVYVPSKTNEFIEIILVVIIFSFCLNSIFVVKKLYRKAVEKHMYQVNKLKYSHIEEQSKIHQRHKHDLLNHLNVLGVLAQEEKLTELKRYLAEYINEINKVPISIDTGLKELDILLYSKINLAQKKDITVTLKCTTDFHCKKKRNIINLISIIGNLLDNAIDASEVSNDKKLCIHISEDPLDYLITIENSSLISPSLKEAFNKGISTKGEGRGQGLKIVKNLVEKLEGQVNYSLTDERFKCRLELPKHIL</sequence>
<dbReference type="InterPro" id="IPR032834">
    <property type="entry name" value="NatK-like_C"/>
</dbReference>
<dbReference type="InterPro" id="IPR036890">
    <property type="entry name" value="HATPase_C_sf"/>
</dbReference>
<dbReference type="Gene3D" id="3.30.565.10">
    <property type="entry name" value="Histidine kinase-like ATPase, C-terminal domain"/>
    <property type="match status" value="1"/>
</dbReference>
<dbReference type="InterPro" id="IPR003594">
    <property type="entry name" value="HATPase_dom"/>
</dbReference>
<keyword evidence="1" id="KW-0812">Transmembrane</keyword>
<dbReference type="SUPFAM" id="SSF55874">
    <property type="entry name" value="ATPase domain of HSP90 chaperone/DNA topoisomerase II/histidine kinase"/>
    <property type="match status" value="1"/>
</dbReference>
<accession>A0A1S2LPW1</accession>
<keyword evidence="1" id="KW-0472">Membrane</keyword>
<dbReference type="GO" id="GO:0042802">
    <property type="term" value="F:identical protein binding"/>
    <property type="evidence" value="ECO:0007669"/>
    <property type="project" value="TreeGrafter"/>
</dbReference>
<evidence type="ECO:0000256" key="1">
    <source>
        <dbReference type="SAM" id="Phobius"/>
    </source>
</evidence>
<dbReference type="PANTHER" id="PTHR40448:SF1">
    <property type="entry name" value="TWO-COMPONENT SENSOR HISTIDINE KINASE"/>
    <property type="match status" value="1"/>
</dbReference>
<dbReference type="EMBL" id="MLQQ01000006">
    <property type="protein sequence ID" value="OIJ14559.1"/>
    <property type="molecule type" value="Genomic_DNA"/>
</dbReference>
<feature type="domain" description="Histidine kinase/HSP90-like ATPase" evidence="2">
    <location>
        <begin position="166"/>
        <end position="271"/>
    </location>
</feature>
<keyword evidence="1" id="KW-1133">Transmembrane helix</keyword>
<name>A0A1S2LPW1_9BACI</name>
<dbReference type="Pfam" id="PF14501">
    <property type="entry name" value="HATPase_c_5"/>
    <property type="match status" value="1"/>
</dbReference>
<evidence type="ECO:0000313" key="3">
    <source>
        <dbReference type="EMBL" id="OIJ14559.1"/>
    </source>
</evidence>
<gene>
    <name evidence="3" type="ORF">BKP35_06380</name>
</gene>
<reference evidence="3 4" key="1">
    <citation type="submission" date="2016-10" db="EMBL/GenBank/DDBJ databases">
        <title>Draft genome sequences of four alkaliphilic bacteria belonging to the Anaerobacillus genus.</title>
        <authorList>
            <person name="Bassil N.M."/>
            <person name="Lloyd J.R."/>
        </authorList>
    </citation>
    <scope>NUCLEOTIDE SEQUENCE [LARGE SCALE GENOMIC DNA]</scope>
    <source>
        <strain evidence="3 4">DSM 15340</strain>
    </source>
</reference>
<dbReference type="AlphaFoldDB" id="A0A1S2LPW1"/>
<evidence type="ECO:0000313" key="4">
    <source>
        <dbReference type="Proteomes" id="UP000180098"/>
    </source>
</evidence>
<evidence type="ECO:0000259" key="2">
    <source>
        <dbReference type="SMART" id="SM00387"/>
    </source>
</evidence>
<dbReference type="Proteomes" id="UP000180098">
    <property type="component" value="Unassembled WGS sequence"/>
</dbReference>
<organism evidence="3 4">
    <name type="scientific">Anaerobacillus arseniciselenatis</name>
    <dbReference type="NCBI Taxonomy" id="85682"/>
    <lineage>
        <taxon>Bacteria</taxon>
        <taxon>Bacillati</taxon>
        <taxon>Bacillota</taxon>
        <taxon>Bacilli</taxon>
        <taxon>Bacillales</taxon>
        <taxon>Bacillaceae</taxon>
        <taxon>Anaerobacillus</taxon>
    </lineage>
</organism>
<proteinExistence type="predicted"/>
<feature type="transmembrane region" description="Helical" evidence="1">
    <location>
        <begin position="34"/>
        <end position="53"/>
    </location>
</feature>
<protein>
    <recommendedName>
        <fullName evidence="2">Histidine kinase/HSP90-like ATPase domain-containing protein</fullName>
    </recommendedName>
</protein>
<dbReference type="PANTHER" id="PTHR40448">
    <property type="entry name" value="TWO-COMPONENT SENSOR HISTIDINE KINASE"/>
    <property type="match status" value="1"/>
</dbReference>
<keyword evidence="4" id="KW-1185">Reference proteome</keyword>